<evidence type="ECO:0000313" key="1">
    <source>
        <dbReference type="EMBL" id="QDT76335.1"/>
    </source>
</evidence>
<organism evidence="1 2">
    <name type="scientific">Lacipirellula limnantheis</name>
    <dbReference type="NCBI Taxonomy" id="2528024"/>
    <lineage>
        <taxon>Bacteria</taxon>
        <taxon>Pseudomonadati</taxon>
        <taxon>Planctomycetota</taxon>
        <taxon>Planctomycetia</taxon>
        <taxon>Pirellulales</taxon>
        <taxon>Lacipirellulaceae</taxon>
        <taxon>Lacipirellula</taxon>
    </lineage>
</organism>
<accession>A0A517U6T5</accession>
<dbReference type="Proteomes" id="UP000317909">
    <property type="component" value="Plasmid pI41_1"/>
</dbReference>
<dbReference type="EMBL" id="CP036340">
    <property type="protein sequence ID" value="QDT76335.1"/>
    <property type="molecule type" value="Genomic_DNA"/>
</dbReference>
<protein>
    <submittedName>
        <fullName evidence="1">Uncharacterized protein</fullName>
    </submittedName>
</protein>
<name>A0A517U6T5_9BACT</name>
<proteinExistence type="predicted"/>
<geneLocation type="plasmid" evidence="2">
    <name>pi41_1</name>
</geneLocation>
<keyword evidence="2" id="KW-1185">Reference proteome</keyword>
<evidence type="ECO:0000313" key="2">
    <source>
        <dbReference type="Proteomes" id="UP000317909"/>
    </source>
</evidence>
<reference evidence="1 2" key="1">
    <citation type="submission" date="2019-02" db="EMBL/GenBank/DDBJ databases">
        <title>Deep-cultivation of Planctomycetes and their phenomic and genomic characterization uncovers novel biology.</title>
        <authorList>
            <person name="Wiegand S."/>
            <person name="Jogler M."/>
            <person name="Boedeker C."/>
            <person name="Pinto D."/>
            <person name="Vollmers J."/>
            <person name="Rivas-Marin E."/>
            <person name="Kohn T."/>
            <person name="Peeters S.H."/>
            <person name="Heuer A."/>
            <person name="Rast P."/>
            <person name="Oberbeckmann S."/>
            <person name="Bunk B."/>
            <person name="Jeske O."/>
            <person name="Meyerdierks A."/>
            <person name="Storesund J.E."/>
            <person name="Kallscheuer N."/>
            <person name="Luecker S."/>
            <person name="Lage O.M."/>
            <person name="Pohl T."/>
            <person name="Merkel B.J."/>
            <person name="Hornburger P."/>
            <person name="Mueller R.-W."/>
            <person name="Bruemmer F."/>
            <person name="Labrenz M."/>
            <person name="Spormann A.M."/>
            <person name="Op den Camp H."/>
            <person name="Overmann J."/>
            <person name="Amann R."/>
            <person name="Jetten M.S.M."/>
            <person name="Mascher T."/>
            <person name="Medema M.H."/>
            <person name="Devos D.P."/>
            <person name="Kaster A.-K."/>
            <person name="Ovreas L."/>
            <person name="Rohde M."/>
            <person name="Galperin M.Y."/>
            <person name="Jogler C."/>
        </authorList>
    </citation>
    <scope>NUCLEOTIDE SEQUENCE [LARGE SCALE GENOMIC DNA]</scope>
    <source>
        <strain evidence="1 2">I41</strain>
        <plasmid evidence="2">pi41_1</plasmid>
    </source>
</reference>
<dbReference type="KEGG" id="llh:I41_55850"/>
<keyword evidence="1" id="KW-0614">Plasmid</keyword>
<sequence>MVDSADYSQAMFSFSEFLFSLRGQHGCRLPVLDEAMTARIPREAVVDLYVSEHPNFKQFTAALEALMEETVLVDKAKWNSKLAAI</sequence>
<gene>
    <name evidence="1" type="ORF">I41_55850</name>
</gene>
<dbReference type="AlphaFoldDB" id="A0A517U6T5"/>
<dbReference type="RefSeq" id="WP_145436568.1">
    <property type="nucleotide sequence ID" value="NZ_CP036340.1"/>
</dbReference>